<evidence type="ECO:0008006" key="3">
    <source>
        <dbReference type="Google" id="ProtNLM"/>
    </source>
</evidence>
<accession>A0A177NCG7</accession>
<dbReference type="EMBL" id="LUUJ01000080">
    <property type="protein sequence ID" value="OAI15738.1"/>
    <property type="molecule type" value="Genomic_DNA"/>
</dbReference>
<dbReference type="RefSeq" id="WP_064040628.1">
    <property type="nucleotide sequence ID" value="NZ_LUUJ01000080.1"/>
</dbReference>
<evidence type="ECO:0000313" key="2">
    <source>
        <dbReference type="Proteomes" id="UP000077857"/>
    </source>
</evidence>
<dbReference type="InterPro" id="IPR015943">
    <property type="entry name" value="WD40/YVTN_repeat-like_dom_sf"/>
</dbReference>
<protein>
    <recommendedName>
        <fullName evidence="3">Dockerin domain-containing protein</fullName>
    </recommendedName>
</protein>
<dbReference type="CDD" id="cd15482">
    <property type="entry name" value="Sialidase_non-viral"/>
    <property type="match status" value="1"/>
</dbReference>
<dbReference type="Proteomes" id="UP000077857">
    <property type="component" value="Unassembled WGS sequence"/>
</dbReference>
<name>A0A177NCG7_9GAMM</name>
<dbReference type="Gene3D" id="2.130.10.10">
    <property type="entry name" value="YVTN repeat-like/Quinoprotein amine dehydrogenase"/>
    <property type="match status" value="1"/>
</dbReference>
<dbReference type="InterPro" id="IPR036278">
    <property type="entry name" value="Sialidase_sf"/>
</dbReference>
<dbReference type="AlphaFoldDB" id="A0A177NCG7"/>
<evidence type="ECO:0000313" key="1">
    <source>
        <dbReference type="EMBL" id="OAI15738.1"/>
    </source>
</evidence>
<dbReference type="SUPFAM" id="SSF50939">
    <property type="entry name" value="Sialidases"/>
    <property type="match status" value="1"/>
</dbReference>
<proteinExistence type="predicted"/>
<organism evidence="1 2">
    <name type="scientific">Methylomonas koyamae</name>
    <dbReference type="NCBI Taxonomy" id="702114"/>
    <lineage>
        <taxon>Bacteria</taxon>
        <taxon>Pseudomonadati</taxon>
        <taxon>Pseudomonadota</taxon>
        <taxon>Gammaproteobacteria</taxon>
        <taxon>Methylococcales</taxon>
        <taxon>Methylococcaceae</taxon>
        <taxon>Methylomonas</taxon>
    </lineage>
</organism>
<comment type="caution">
    <text evidence="1">The sequence shown here is derived from an EMBL/GenBank/DDBJ whole genome shotgun (WGS) entry which is preliminary data.</text>
</comment>
<sequence length="561" mass="61210">MSAVRCRDGRVGPEHAAARRALAVAVLTAGWPWAAAAEQYRQGVYLSSQVNVAADGRNIVGDAANEPSLALNPLDPANIVVSWRQFDSVASSFRQGGWAYTADAGEHWHFAGTITPGEGRSNPTLDVDALGHFYYQSLHFDPTYTFVQDIQVIKSLDGGRSWEAPVFAYGQGGDKAQMAVDRSGTASDGHVYLVWRDCLAEKCFVRSTDRGASFQPPLAIPSTPTFGTMRVGNDGELYLAGRLEPPEFDPEQPDRNLHRHVFSRSLNARDPAQIPTFDTREVDLGGLAPLFLFKQNPNQYGPIGDVQVGVDASTGAMRGQLYLLATVDPPGEDNLDIGFVRSLDGGDTWSAPVRINDDGRSQHHWNWFGMMGVAPNSRIDAVWYDTRDSASYKVSRLYYSYSWDGGQTWSKNVPVSPTFDTTLAYPHASTKIGDYSTLVSDANAAHIAYTATFNGEQDVYYLQVFPDCNQNGQSDVADIAQRRVGDTNANHLPDVCETIRVAGDIDADRDVDRVDIDRVLAARGRRAAPGDPRDIDGNGAINVLDARKLAAACTRPRCATD</sequence>
<dbReference type="OrthoDB" id="9764969at2"/>
<reference evidence="1 2" key="1">
    <citation type="submission" date="2016-03" db="EMBL/GenBank/DDBJ databases">
        <authorList>
            <person name="Ploux O."/>
        </authorList>
    </citation>
    <scope>NUCLEOTIDE SEQUENCE [LARGE SCALE GENOMIC DNA]</scope>
    <source>
        <strain evidence="1 2">R-45378</strain>
    </source>
</reference>
<dbReference type="Gene3D" id="2.120.10.10">
    <property type="match status" value="1"/>
</dbReference>
<gene>
    <name evidence="1" type="ORF">A1507_13000</name>
</gene>